<dbReference type="EMBL" id="ML977141">
    <property type="protein sequence ID" value="KAF1990561.1"/>
    <property type="molecule type" value="Genomic_DNA"/>
</dbReference>
<reference evidence="5" key="1">
    <citation type="journal article" date="2020" name="Stud. Mycol.">
        <title>101 Dothideomycetes genomes: a test case for predicting lifestyles and emergence of pathogens.</title>
        <authorList>
            <person name="Haridas S."/>
            <person name="Albert R."/>
            <person name="Binder M."/>
            <person name="Bloem J."/>
            <person name="Labutti K."/>
            <person name="Salamov A."/>
            <person name="Andreopoulos B."/>
            <person name="Baker S."/>
            <person name="Barry K."/>
            <person name="Bills G."/>
            <person name="Bluhm B."/>
            <person name="Cannon C."/>
            <person name="Castanera R."/>
            <person name="Culley D."/>
            <person name="Daum C."/>
            <person name="Ezra D."/>
            <person name="Gonzalez J."/>
            <person name="Henrissat B."/>
            <person name="Kuo A."/>
            <person name="Liang C."/>
            <person name="Lipzen A."/>
            <person name="Lutzoni F."/>
            <person name="Magnuson J."/>
            <person name="Mondo S."/>
            <person name="Nolan M."/>
            <person name="Ohm R."/>
            <person name="Pangilinan J."/>
            <person name="Park H.-J."/>
            <person name="Ramirez L."/>
            <person name="Alfaro M."/>
            <person name="Sun H."/>
            <person name="Tritt A."/>
            <person name="Yoshinaga Y."/>
            <person name="Zwiers L.-H."/>
            <person name="Turgeon B."/>
            <person name="Goodwin S."/>
            <person name="Spatafora J."/>
            <person name="Crous P."/>
            <person name="Grigoriev I."/>
        </authorList>
    </citation>
    <scope>NUCLEOTIDE SEQUENCE</scope>
    <source>
        <strain evidence="5">CBS 113979</strain>
    </source>
</reference>
<dbReference type="PRINTS" id="PR00320">
    <property type="entry name" value="GPROTEINBRPT"/>
</dbReference>
<dbReference type="AlphaFoldDB" id="A0A6G1HBH2"/>
<keyword evidence="1 3" id="KW-0853">WD repeat</keyword>
<dbReference type="FunFam" id="2.130.10.10:FF:001196">
    <property type="entry name" value="WD repeat protein (AFU_orthologue AFUA_1G12380)"/>
    <property type="match status" value="1"/>
</dbReference>
<evidence type="ECO:0000313" key="6">
    <source>
        <dbReference type="Proteomes" id="UP000800041"/>
    </source>
</evidence>
<evidence type="ECO:0000256" key="2">
    <source>
        <dbReference type="ARBA" id="ARBA00022737"/>
    </source>
</evidence>
<dbReference type="Pfam" id="PF00400">
    <property type="entry name" value="WD40"/>
    <property type="match status" value="4"/>
</dbReference>
<feature type="compositionally biased region" description="Acidic residues" evidence="4">
    <location>
        <begin position="433"/>
        <end position="447"/>
    </location>
</feature>
<dbReference type="InterPro" id="IPR015943">
    <property type="entry name" value="WD40/YVTN_repeat-like_dom_sf"/>
</dbReference>
<evidence type="ECO:0000256" key="3">
    <source>
        <dbReference type="PROSITE-ProRule" id="PRU00221"/>
    </source>
</evidence>
<dbReference type="PANTHER" id="PTHR22847:SF681">
    <property type="entry name" value="F-BOX PROTEIN MET30"/>
    <property type="match status" value="1"/>
</dbReference>
<feature type="compositionally biased region" description="Basic and acidic residues" evidence="4">
    <location>
        <begin position="398"/>
        <end position="410"/>
    </location>
</feature>
<dbReference type="InterPro" id="IPR020472">
    <property type="entry name" value="WD40_PAC1"/>
</dbReference>
<proteinExistence type="predicted"/>
<dbReference type="PANTHER" id="PTHR22847">
    <property type="entry name" value="WD40 REPEAT PROTEIN"/>
    <property type="match status" value="1"/>
</dbReference>
<feature type="region of interest" description="Disordered" evidence="4">
    <location>
        <begin position="398"/>
        <end position="447"/>
    </location>
</feature>
<dbReference type="SMART" id="SM00320">
    <property type="entry name" value="WD40"/>
    <property type="match status" value="6"/>
</dbReference>
<protein>
    <submittedName>
        <fullName evidence="5">WD40 repeat-like protein</fullName>
    </submittedName>
</protein>
<organism evidence="5 6">
    <name type="scientific">Aulographum hederae CBS 113979</name>
    <dbReference type="NCBI Taxonomy" id="1176131"/>
    <lineage>
        <taxon>Eukaryota</taxon>
        <taxon>Fungi</taxon>
        <taxon>Dikarya</taxon>
        <taxon>Ascomycota</taxon>
        <taxon>Pezizomycotina</taxon>
        <taxon>Dothideomycetes</taxon>
        <taxon>Pleosporomycetidae</taxon>
        <taxon>Aulographales</taxon>
        <taxon>Aulographaceae</taxon>
    </lineage>
</organism>
<dbReference type="OrthoDB" id="6262491at2759"/>
<gene>
    <name evidence="5" type="ORF">K402DRAFT_323983</name>
</gene>
<name>A0A6G1HBH2_9PEZI</name>
<evidence type="ECO:0000256" key="4">
    <source>
        <dbReference type="SAM" id="MobiDB-lite"/>
    </source>
</evidence>
<evidence type="ECO:0000256" key="1">
    <source>
        <dbReference type="ARBA" id="ARBA00022574"/>
    </source>
</evidence>
<accession>A0A6G1HBH2</accession>
<dbReference type="InterPro" id="IPR036322">
    <property type="entry name" value="WD40_repeat_dom_sf"/>
</dbReference>
<feature type="repeat" description="WD" evidence="3">
    <location>
        <begin position="164"/>
        <end position="187"/>
    </location>
</feature>
<sequence>MSRSSDAGHFFQTTASLSEIERRAAKSKNTAGDPIKFSSKILALLADPEDADVGFVAEAAAVVRRVRLESKNTSVAFTGPTAPVTCLALSSSNAKDQPRTLFAGSWDKSIYAYSVPSSSPSSSQPIRKYVAGGHTDFVKAIVYVQIPLPVEKGRATERRGYKELLVSGGQDAKIIIWDVQTGKALKTLKGHARGVQCLAIDPLSLPGADFQADNSTTSNGAADTSGIILFSADTTREIRRWRIRLTSTGDIDAAQIDLDDKPEDFVGPIDPIVAHETSIYTLHFDADGDLWTASADKSVKCLSRERKWTTEMELPHPDFVRDVVVDEAGGWVVTVCRDEEVRVWERGEGRLRCVYSGHWEEVTSVAIVGTGGRRRVVSGSIDGTVRSWSLAPDEMGKVMEERERVERGELKEEEETETETALPGKAGERLMTEEEERELAELMDEDD</sequence>
<keyword evidence="2" id="KW-0677">Repeat</keyword>
<dbReference type="Gene3D" id="2.130.10.10">
    <property type="entry name" value="YVTN repeat-like/Quinoprotein amine dehydrogenase"/>
    <property type="match status" value="2"/>
</dbReference>
<dbReference type="SUPFAM" id="SSF50978">
    <property type="entry name" value="WD40 repeat-like"/>
    <property type="match status" value="1"/>
</dbReference>
<dbReference type="InterPro" id="IPR001680">
    <property type="entry name" value="WD40_rpt"/>
</dbReference>
<dbReference type="Proteomes" id="UP000800041">
    <property type="component" value="Unassembled WGS sequence"/>
</dbReference>
<dbReference type="GO" id="GO:0043224">
    <property type="term" value="C:nuclear SCF ubiquitin ligase complex"/>
    <property type="evidence" value="ECO:0007669"/>
    <property type="project" value="TreeGrafter"/>
</dbReference>
<evidence type="ECO:0000313" key="5">
    <source>
        <dbReference type="EMBL" id="KAF1990561.1"/>
    </source>
</evidence>
<keyword evidence="6" id="KW-1185">Reference proteome</keyword>
<dbReference type="GO" id="GO:0043130">
    <property type="term" value="F:ubiquitin binding"/>
    <property type="evidence" value="ECO:0007669"/>
    <property type="project" value="TreeGrafter"/>
</dbReference>
<dbReference type="PROSITE" id="PS50082">
    <property type="entry name" value="WD_REPEATS_2"/>
    <property type="match status" value="2"/>
</dbReference>
<dbReference type="GO" id="GO:0000209">
    <property type="term" value="P:protein polyubiquitination"/>
    <property type="evidence" value="ECO:0007669"/>
    <property type="project" value="TreeGrafter"/>
</dbReference>
<feature type="repeat" description="WD" evidence="3">
    <location>
        <begin position="355"/>
        <end position="390"/>
    </location>
</feature>